<sequence>MSTFCPFCQACSIALHRITLHCSLAARWMGLLVAFTSRGTRIPKSTVTSWAVSSLSFTALARTFAIPTYPPHKRARAHTFPSAAGYASTVCVCIDAACFEWPGRPMPCRFNSTPTSTNAYHSGVGTERSRQNPEWTTPS</sequence>
<feature type="region of interest" description="Disordered" evidence="1">
    <location>
        <begin position="119"/>
        <end position="139"/>
    </location>
</feature>
<protein>
    <recommendedName>
        <fullName evidence="5">Secreted protein</fullName>
    </recommendedName>
</protein>
<dbReference type="EMBL" id="MU842866">
    <property type="protein sequence ID" value="KAK2029243.1"/>
    <property type="molecule type" value="Genomic_DNA"/>
</dbReference>
<organism evidence="3 4">
    <name type="scientific">Colletotrichum zoysiae</name>
    <dbReference type="NCBI Taxonomy" id="1216348"/>
    <lineage>
        <taxon>Eukaryota</taxon>
        <taxon>Fungi</taxon>
        <taxon>Dikarya</taxon>
        <taxon>Ascomycota</taxon>
        <taxon>Pezizomycotina</taxon>
        <taxon>Sordariomycetes</taxon>
        <taxon>Hypocreomycetidae</taxon>
        <taxon>Glomerellales</taxon>
        <taxon>Glomerellaceae</taxon>
        <taxon>Colletotrichum</taxon>
        <taxon>Colletotrichum graminicola species complex</taxon>
    </lineage>
</organism>
<accession>A0AAD9HI37</accession>
<evidence type="ECO:0000313" key="4">
    <source>
        <dbReference type="Proteomes" id="UP001232148"/>
    </source>
</evidence>
<keyword evidence="2" id="KW-0732">Signal</keyword>
<comment type="caution">
    <text evidence="3">The sequence shown here is derived from an EMBL/GenBank/DDBJ whole genome shotgun (WGS) entry which is preliminary data.</text>
</comment>
<evidence type="ECO:0008006" key="5">
    <source>
        <dbReference type="Google" id="ProtNLM"/>
    </source>
</evidence>
<keyword evidence="4" id="KW-1185">Reference proteome</keyword>
<name>A0AAD9HI37_9PEZI</name>
<proteinExistence type="predicted"/>
<evidence type="ECO:0000256" key="1">
    <source>
        <dbReference type="SAM" id="MobiDB-lite"/>
    </source>
</evidence>
<evidence type="ECO:0000256" key="2">
    <source>
        <dbReference type="SAM" id="SignalP"/>
    </source>
</evidence>
<dbReference type="AlphaFoldDB" id="A0AAD9HI37"/>
<gene>
    <name evidence="3" type="ORF">LX32DRAFT_364532</name>
</gene>
<reference evidence="3" key="1">
    <citation type="submission" date="2021-06" db="EMBL/GenBank/DDBJ databases">
        <title>Comparative genomics, transcriptomics and evolutionary studies reveal genomic signatures of adaptation to plant cell wall in hemibiotrophic fungi.</title>
        <authorList>
            <consortium name="DOE Joint Genome Institute"/>
            <person name="Baroncelli R."/>
            <person name="Diaz J.F."/>
            <person name="Benocci T."/>
            <person name="Peng M."/>
            <person name="Battaglia E."/>
            <person name="Haridas S."/>
            <person name="Andreopoulos W."/>
            <person name="Labutti K."/>
            <person name="Pangilinan J."/>
            <person name="Floch G.L."/>
            <person name="Makela M.R."/>
            <person name="Henrissat B."/>
            <person name="Grigoriev I.V."/>
            <person name="Crouch J.A."/>
            <person name="De Vries R.P."/>
            <person name="Sukno S.A."/>
            <person name="Thon M.R."/>
        </authorList>
    </citation>
    <scope>NUCLEOTIDE SEQUENCE</scope>
    <source>
        <strain evidence="3">MAFF235873</strain>
    </source>
</reference>
<evidence type="ECO:0000313" key="3">
    <source>
        <dbReference type="EMBL" id="KAK2029243.1"/>
    </source>
</evidence>
<feature type="chain" id="PRO_5042066396" description="Secreted protein" evidence="2">
    <location>
        <begin position="26"/>
        <end position="139"/>
    </location>
</feature>
<dbReference type="Proteomes" id="UP001232148">
    <property type="component" value="Unassembled WGS sequence"/>
</dbReference>
<feature type="signal peptide" evidence="2">
    <location>
        <begin position="1"/>
        <end position="25"/>
    </location>
</feature>